<feature type="non-terminal residue" evidence="1">
    <location>
        <position position="51"/>
    </location>
</feature>
<dbReference type="InterPro" id="IPR029046">
    <property type="entry name" value="LolA/LolB/LppX"/>
</dbReference>
<organism evidence="1">
    <name type="scientific">marine sediment metagenome</name>
    <dbReference type="NCBI Taxonomy" id="412755"/>
    <lineage>
        <taxon>unclassified sequences</taxon>
        <taxon>metagenomes</taxon>
        <taxon>ecological metagenomes</taxon>
    </lineage>
</organism>
<dbReference type="AlphaFoldDB" id="X1IT07"/>
<dbReference type="EMBL" id="BARU01041170">
    <property type="protein sequence ID" value="GAH85566.1"/>
    <property type="molecule type" value="Genomic_DNA"/>
</dbReference>
<comment type="caution">
    <text evidence="1">The sequence shown here is derived from an EMBL/GenBank/DDBJ whole genome shotgun (WGS) entry which is preliminary data.</text>
</comment>
<dbReference type="SUPFAM" id="SSF89392">
    <property type="entry name" value="Prokaryotic lipoproteins and lipoprotein localization factors"/>
    <property type="match status" value="1"/>
</dbReference>
<gene>
    <name evidence="1" type="ORF">S03H2_63519</name>
</gene>
<evidence type="ECO:0000313" key="1">
    <source>
        <dbReference type="EMBL" id="GAH85566.1"/>
    </source>
</evidence>
<dbReference type="Gene3D" id="2.50.20.10">
    <property type="entry name" value="Lipoprotein localisation LolA/LolB/LppX"/>
    <property type="match status" value="1"/>
</dbReference>
<reference evidence="1" key="1">
    <citation type="journal article" date="2014" name="Front. Microbiol.">
        <title>High frequency of phylogenetically diverse reductive dehalogenase-homologous genes in deep subseafloor sedimentary metagenomes.</title>
        <authorList>
            <person name="Kawai M."/>
            <person name="Futagami T."/>
            <person name="Toyoda A."/>
            <person name="Takaki Y."/>
            <person name="Nishi S."/>
            <person name="Hori S."/>
            <person name="Arai W."/>
            <person name="Tsubouchi T."/>
            <person name="Morono Y."/>
            <person name="Uchiyama I."/>
            <person name="Ito T."/>
            <person name="Fujiyama A."/>
            <person name="Inagaki F."/>
            <person name="Takami H."/>
        </authorList>
    </citation>
    <scope>NUCLEOTIDE SEQUENCE</scope>
    <source>
        <strain evidence="1">Expedition CK06-06</strain>
    </source>
</reference>
<protein>
    <submittedName>
        <fullName evidence="1">Uncharacterized protein</fullName>
    </submittedName>
</protein>
<accession>X1IT07</accession>
<sequence length="51" mass="5576">MTIWVDPQTDLPVRIEVAEAGDNGASIVCSNIRFNAELDESLFSTSMPDGY</sequence>
<proteinExistence type="predicted"/>
<name>X1IT07_9ZZZZ</name>